<dbReference type="HOGENOM" id="CLU_1018910_0_0_5"/>
<accession>D5BQG6</accession>
<dbReference type="Gene3D" id="3.30.450.40">
    <property type="match status" value="1"/>
</dbReference>
<evidence type="ECO:0000313" key="3">
    <source>
        <dbReference type="Proteomes" id="UP000007460"/>
    </source>
</evidence>
<keyword evidence="2" id="KW-0808">Transferase</keyword>
<sequence length="275" mass="30898">MTLAPAPRPDNEDRRVQVVQNTGIIDTNQGDMFRVYCEIAKDLLDYDAAIFSLFDSEDQCHIAKIGMPNSDPDTKGNRNTSLCAYVLLQTEPLLIPNICEHDVYNKSPAVQSGEFTGAYAGFPVINKDNYALGTLCMLNWVPKVTSPDKVELVKKLTKRIAHQLDTHTEQKEVTSQKIMKAMDTFFDRFESSNNRDFRNFMSLFSGLPVHASKLQMFVEAGLCEVDDNDRGKLTTQGQKFQVEMGLQTKVLNKVRVEGDAAESMVNDMLSQLETL</sequence>
<dbReference type="eggNOG" id="COG2203">
    <property type="taxonomic scope" value="Bacteria"/>
</dbReference>
<dbReference type="PANTHER" id="PTHR43102:SF2">
    <property type="entry name" value="GAF DOMAIN-CONTAINING PROTEIN"/>
    <property type="match status" value="1"/>
</dbReference>
<gene>
    <name evidence="2" type="ordered locus">SAR116_2441</name>
</gene>
<name>D5BQG6_PUNMI</name>
<dbReference type="EMBL" id="CP001751">
    <property type="protein sequence ID" value="ADE40684.1"/>
    <property type="molecule type" value="Genomic_DNA"/>
</dbReference>
<dbReference type="KEGG" id="apb:SAR116_2441"/>
<feature type="domain" description="GAF" evidence="1">
    <location>
        <begin position="27"/>
        <end position="174"/>
    </location>
</feature>
<dbReference type="SUPFAM" id="SSF55781">
    <property type="entry name" value="GAF domain-like"/>
    <property type="match status" value="1"/>
</dbReference>
<keyword evidence="3" id="KW-1185">Reference proteome</keyword>
<dbReference type="STRING" id="488538.SAR116_2441"/>
<dbReference type="InterPro" id="IPR029016">
    <property type="entry name" value="GAF-like_dom_sf"/>
</dbReference>
<dbReference type="EC" id="2.7.13.3" evidence="2"/>
<evidence type="ECO:0000259" key="1">
    <source>
        <dbReference type="SMART" id="SM00065"/>
    </source>
</evidence>
<evidence type="ECO:0000313" key="2">
    <source>
        <dbReference type="EMBL" id="ADE40684.1"/>
    </source>
</evidence>
<dbReference type="PANTHER" id="PTHR43102">
    <property type="entry name" value="SLR1143 PROTEIN"/>
    <property type="match status" value="1"/>
</dbReference>
<dbReference type="AlphaFoldDB" id="D5BQG6"/>
<proteinExistence type="predicted"/>
<dbReference type="GO" id="GO:0004673">
    <property type="term" value="F:protein histidine kinase activity"/>
    <property type="evidence" value="ECO:0007669"/>
    <property type="project" value="UniProtKB-EC"/>
</dbReference>
<dbReference type="InterPro" id="IPR003018">
    <property type="entry name" value="GAF"/>
</dbReference>
<dbReference type="SMART" id="SM00065">
    <property type="entry name" value="GAF"/>
    <property type="match status" value="1"/>
</dbReference>
<keyword evidence="2" id="KW-0418">Kinase</keyword>
<dbReference type="RefSeq" id="WP_013047310.1">
    <property type="nucleotide sequence ID" value="NC_014010.1"/>
</dbReference>
<protein>
    <submittedName>
        <fullName evidence="2">Multi-sensor Hybrid Histidine Kinase</fullName>
        <ecNumber evidence="2">2.7.13.3</ecNumber>
    </submittedName>
</protein>
<organism evidence="2 3">
    <name type="scientific">Puniceispirillum marinum (strain IMCC1322)</name>
    <dbReference type="NCBI Taxonomy" id="488538"/>
    <lineage>
        <taxon>Bacteria</taxon>
        <taxon>Pseudomonadati</taxon>
        <taxon>Pseudomonadota</taxon>
        <taxon>Alphaproteobacteria</taxon>
        <taxon>Candidatus Puniceispirillales</taxon>
        <taxon>Candidatus Puniceispirillaceae</taxon>
        <taxon>Candidatus Puniceispirillum</taxon>
    </lineage>
</organism>
<reference evidence="2 3" key="1">
    <citation type="journal article" date="2010" name="J. Bacteriol.">
        <title>Complete genome sequence of "Candidatus Puniceispirillum marinum" IMCC1322, a representative of the SAR116 clade in the Alphaproteobacteria.</title>
        <authorList>
            <person name="Oh H.M."/>
            <person name="Kwon K.K."/>
            <person name="Kang I."/>
            <person name="Kang S.G."/>
            <person name="Lee J.H."/>
            <person name="Kim S.J."/>
            <person name="Cho J.C."/>
        </authorList>
    </citation>
    <scope>NUCLEOTIDE SEQUENCE [LARGE SCALE GENOMIC DNA]</scope>
    <source>
        <strain evidence="2 3">IMCC1322</strain>
    </source>
</reference>
<dbReference type="Pfam" id="PF01590">
    <property type="entry name" value="GAF"/>
    <property type="match status" value="1"/>
</dbReference>
<dbReference type="Proteomes" id="UP000007460">
    <property type="component" value="Chromosome"/>
</dbReference>